<evidence type="ECO:0000256" key="3">
    <source>
        <dbReference type="ARBA" id="ARBA00022679"/>
    </source>
</evidence>
<dbReference type="InterPro" id="IPR029063">
    <property type="entry name" value="SAM-dependent_MTases_sf"/>
</dbReference>
<sequence length="401" mass="45281">MMPDQDVGSSLSLPFIMRQLIGHLDKANQGKLLIEAGEQHSYQVTGEKTGEVADLRLNDGAAIVKALLVAGEIGFARSYLQGHWDTSDLTRLFCWFADNETALKPSAGLGLPGRLMQRFQHWGARNSLRGSRRNIAAHYDLGNDFYRLWLDPSMTYSSGIFTSDDHDLERAQTRKYARLLESMDATPGDHILEIGCGWGGFAEYAARQGYRVTGITLSREQLAFAQARIERAGLADLVSFELRDYRKLDGTWDHIVSIEMFEAVGEAWWPTYFNVVKRCLRSGGRAALQIITIDEARFEQYRRNPDFIQLFVFPGGMLPTVSHLHALAAGQGLEVASSDQYGHDYARTLSLWHQRFNAVQDDVVAQGFDPYFMRLWRYYLAYCEAGFLKGTVDLVQLRLDG</sequence>
<dbReference type="PIRSF" id="PIRSF003085">
    <property type="entry name" value="CMAS"/>
    <property type="match status" value="1"/>
</dbReference>
<evidence type="ECO:0000256" key="5">
    <source>
        <dbReference type="ARBA" id="ARBA00023098"/>
    </source>
</evidence>
<dbReference type="EMBL" id="BAABFL010000016">
    <property type="protein sequence ID" value="GAA4648014.1"/>
    <property type="molecule type" value="Genomic_DNA"/>
</dbReference>
<keyword evidence="5" id="KW-0443">Lipid metabolism</keyword>
<accession>A0ABP8UY25</accession>
<keyword evidence="7" id="KW-1185">Reference proteome</keyword>
<organism evidence="6 7">
    <name type="scientific">Kistimonas scapharcae</name>
    <dbReference type="NCBI Taxonomy" id="1036133"/>
    <lineage>
        <taxon>Bacteria</taxon>
        <taxon>Pseudomonadati</taxon>
        <taxon>Pseudomonadota</taxon>
        <taxon>Gammaproteobacteria</taxon>
        <taxon>Oceanospirillales</taxon>
        <taxon>Endozoicomonadaceae</taxon>
        <taxon>Kistimonas</taxon>
    </lineage>
</organism>
<evidence type="ECO:0000313" key="7">
    <source>
        <dbReference type="Proteomes" id="UP001500604"/>
    </source>
</evidence>
<keyword evidence="4" id="KW-0949">S-adenosyl-L-methionine</keyword>
<keyword evidence="3" id="KW-0808">Transferase</keyword>
<dbReference type="InterPro" id="IPR050723">
    <property type="entry name" value="CFA/CMAS"/>
</dbReference>
<gene>
    <name evidence="6" type="ORF">GCM10023116_02760</name>
</gene>
<reference evidence="7" key="1">
    <citation type="journal article" date="2019" name="Int. J. Syst. Evol. Microbiol.">
        <title>The Global Catalogue of Microorganisms (GCM) 10K type strain sequencing project: providing services to taxonomists for standard genome sequencing and annotation.</title>
        <authorList>
            <consortium name="The Broad Institute Genomics Platform"/>
            <consortium name="The Broad Institute Genome Sequencing Center for Infectious Disease"/>
            <person name="Wu L."/>
            <person name="Ma J."/>
        </authorList>
    </citation>
    <scope>NUCLEOTIDE SEQUENCE [LARGE SCALE GENOMIC DNA]</scope>
    <source>
        <strain evidence="7">JCM 17805</strain>
    </source>
</reference>
<comment type="similarity">
    <text evidence="1">Belongs to the CFA/CMAS family.</text>
</comment>
<dbReference type="CDD" id="cd02440">
    <property type="entry name" value="AdoMet_MTases"/>
    <property type="match status" value="1"/>
</dbReference>
<dbReference type="PANTHER" id="PTHR43667">
    <property type="entry name" value="CYCLOPROPANE-FATTY-ACYL-PHOSPHOLIPID SYNTHASE"/>
    <property type="match status" value="1"/>
</dbReference>
<comment type="caution">
    <text evidence="6">The sequence shown here is derived from an EMBL/GenBank/DDBJ whole genome shotgun (WGS) entry which is preliminary data.</text>
</comment>
<dbReference type="Gene3D" id="3.40.50.150">
    <property type="entry name" value="Vaccinia Virus protein VP39"/>
    <property type="match status" value="1"/>
</dbReference>
<keyword evidence="2" id="KW-0489">Methyltransferase</keyword>
<name>A0ABP8UY25_9GAMM</name>
<dbReference type="Pfam" id="PF02353">
    <property type="entry name" value="CMAS"/>
    <property type="match status" value="1"/>
</dbReference>
<proteinExistence type="inferred from homology"/>
<evidence type="ECO:0000313" key="6">
    <source>
        <dbReference type="EMBL" id="GAA4648014.1"/>
    </source>
</evidence>
<evidence type="ECO:0000256" key="2">
    <source>
        <dbReference type="ARBA" id="ARBA00022603"/>
    </source>
</evidence>
<evidence type="ECO:0000256" key="1">
    <source>
        <dbReference type="ARBA" id="ARBA00010815"/>
    </source>
</evidence>
<dbReference type="PANTHER" id="PTHR43667:SF2">
    <property type="entry name" value="FATTY ACID C-METHYL TRANSFERASE"/>
    <property type="match status" value="1"/>
</dbReference>
<dbReference type="Proteomes" id="UP001500604">
    <property type="component" value="Unassembled WGS sequence"/>
</dbReference>
<evidence type="ECO:0000256" key="4">
    <source>
        <dbReference type="ARBA" id="ARBA00022691"/>
    </source>
</evidence>
<dbReference type="SUPFAM" id="SSF53335">
    <property type="entry name" value="S-adenosyl-L-methionine-dependent methyltransferases"/>
    <property type="match status" value="1"/>
</dbReference>
<protein>
    <submittedName>
        <fullName evidence="6">Cyclopropane-fatty-acyl-phospholipid synthase family protein</fullName>
    </submittedName>
</protein>
<dbReference type="InterPro" id="IPR003333">
    <property type="entry name" value="CMAS"/>
</dbReference>
<dbReference type="RefSeq" id="WP_345193103.1">
    <property type="nucleotide sequence ID" value="NZ_BAABFL010000016.1"/>
</dbReference>